<name>A0A0A8Z4C3_ARUDO</name>
<dbReference type="EMBL" id="GBRH01265342">
    <property type="protein sequence ID" value="JAD32553.1"/>
    <property type="molecule type" value="Transcribed_RNA"/>
</dbReference>
<accession>A0A0A8Z4C3</accession>
<organism evidence="1">
    <name type="scientific">Arundo donax</name>
    <name type="common">Giant reed</name>
    <name type="synonym">Donax arundinaceus</name>
    <dbReference type="NCBI Taxonomy" id="35708"/>
    <lineage>
        <taxon>Eukaryota</taxon>
        <taxon>Viridiplantae</taxon>
        <taxon>Streptophyta</taxon>
        <taxon>Embryophyta</taxon>
        <taxon>Tracheophyta</taxon>
        <taxon>Spermatophyta</taxon>
        <taxon>Magnoliopsida</taxon>
        <taxon>Liliopsida</taxon>
        <taxon>Poales</taxon>
        <taxon>Poaceae</taxon>
        <taxon>PACMAD clade</taxon>
        <taxon>Arundinoideae</taxon>
        <taxon>Arundineae</taxon>
        <taxon>Arundo</taxon>
    </lineage>
</organism>
<dbReference type="AlphaFoldDB" id="A0A0A8Z4C3"/>
<reference evidence="1" key="1">
    <citation type="submission" date="2014-09" db="EMBL/GenBank/DDBJ databases">
        <authorList>
            <person name="Magalhaes I.L.F."/>
            <person name="Oliveira U."/>
            <person name="Santos F.R."/>
            <person name="Vidigal T.H.D.A."/>
            <person name="Brescovit A.D."/>
            <person name="Santos A.J."/>
        </authorList>
    </citation>
    <scope>NUCLEOTIDE SEQUENCE</scope>
    <source>
        <tissue evidence="1">Shoot tissue taken approximately 20 cm above the soil surface</tissue>
    </source>
</reference>
<sequence>MLPSKTCRNYNRIALQTSQATIQACGSI</sequence>
<evidence type="ECO:0000313" key="1">
    <source>
        <dbReference type="EMBL" id="JAD32553.1"/>
    </source>
</evidence>
<protein>
    <submittedName>
        <fullName evidence="1">Uncharacterized protein</fullName>
    </submittedName>
</protein>
<reference evidence="1" key="2">
    <citation type="journal article" date="2015" name="Data Brief">
        <title>Shoot transcriptome of the giant reed, Arundo donax.</title>
        <authorList>
            <person name="Barrero R.A."/>
            <person name="Guerrero F.D."/>
            <person name="Moolhuijzen P."/>
            <person name="Goolsby J.A."/>
            <person name="Tidwell J."/>
            <person name="Bellgard S.E."/>
            <person name="Bellgard M.I."/>
        </authorList>
    </citation>
    <scope>NUCLEOTIDE SEQUENCE</scope>
    <source>
        <tissue evidence="1">Shoot tissue taken approximately 20 cm above the soil surface</tissue>
    </source>
</reference>
<proteinExistence type="predicted"/>
<dbReference type="PROSITE" id="PS51257">
    <property type="entry name" value="PROKAR_LIPOPROTEIN"/>
    <property type="match status" value="1"/>
</dbReference>